<organism evidence="3 4">
    <name type="scientific">Ollibium composti</name>
    <dbReference type="NCBI Taxonomy" id="2675109"/>
    <lineage>
        <taxon>Bacteria</taxon>
        <taxon>Pseudomonadati</taxon>
        <taxon>Pseudomonadota</taxon>
        <taxon>Alphaproteobacteria</taxon>
        <taxon>Hyphomicrobiales</taxon>
        <taxon>Phyllobacteriaceae</taxon>
        <taxon>Ollibium</taxon>
    </lineage>
</organism>
<dbReference type="SUPFAM" id="SSF50090">
    <property type="entry name" value="Electron transport accessory proteins"/>
    <property type="match status" value="1"/>
</dbReference>
<name>A0ABY2QBI0_9HYPH</name>
<dbReference type="EMBL" id="SSNY01000001">
    <property type="protein sequence ID" value="THF59651.1"/>
    <property type="molecule type" value="Genomic_DNA"/>
</dbReference>
<sequence>MRGRAILSARKHGGLPLAPGMDEPAFAEPWQAQAFAMTVSLHEAGLFSWGEWAEALSAEVKRPDAAADGHDYYERWLTALEKLLAAKGAALPSDVDTLAAAWQRAAHATPHGKPILLENDPDAGLPEKRHSL</sequence>
<evidence type="ECO:0000259" key="2">
    <source>
        <dbReference type="Pfam" id="PF21006"/>
    </source>
</evidence>
<dbReference type="InterPro" id="IPR008990">
    <property type="entry name" value="Elect_transpt_acc-like_dom_sf"/>
</dbReference>
<feature type="region of interest" description="Disordered" evidence="1">
    <location>
        <begin position="108"/>
        <end position="132"/>
    </location>
</feature>
<evidence type="ECO:0000313" key="3">
    <source>
        <dbReference type="EMBL" id="THF59651.1"/>
    </source>
</evidence>
<gene>
    <name evidence="3" type="ORF">E6C48_00880</name>
</gene>
<evidence type="ECO:0000256" key="1">
    <source>
        <dbReference type="SAM" id="MobiDB-lite"/>
    </source>
</evidence>
<dbReference type="InterPro" id="IPR042262">
    <property type="entry name" value="CN_hydtase_beta_C"/>
</dbReference>
<evidence type="ECO:0000313" key="4">
    <source>
        <dbReference type="Proteomes" id="UP000306441"/>
    </source>
</evidence>
<dbReference type="Pfam" id="PF21006">
    <property type="entry name" value="NHase_beta_N"/>
    <property type="match status" value="1"/>
</dbReference>
<comment type="caution">
    <text evidence="3">The sequence shown here is derived from an EMBL/GenBank/DDBJ whole genome shotgun (WGS) entry which is preliminary data.</text>
</comment>
<accession>A0ABY2QBI0</accession>
<dbReference type="Proteomes" id="UP000306441">
    <property type="component" value="Unassembled WGS sequence"/>
</dbReference>
<protein>
    <submittedName>
        <fullName evidence="3">Nitrile hydratase accessory protein</fullName>
    </submittedName>
</protein>
<dbReference type="InterPro" id="IPR049054">
    <property type="entry name" value="CN_hydtase_beta-like_N"/>
</dbReference>
<keyword evidence="4" id="KW-1185">Reference proteome</keyword>
<dbReference type="NCBIfam" id="TIGR03889">
    <property type="entry name" value="nitrile_acc"/>
    <property type="match status" value="1"/>
</dbReference>
<reference evidence="3 4" key="1">
    <citation type="submission" date="2019-04" db="EMBL/GenBank/DDBJ databases">
        <title>Mesorhizobium composti sp. nov., isolated from compost.</title>
        <authorList>
            <person name="Lin S.-Y."/>
            <person name="Hameed A."/>
            <person name="Hsieh Y.-T."/>
            <person name="Young C.-C."/>
        </authorList>
    </citation>
    <scope>NUCLEOTIDE SEQUENCE [LARGE SCALE GENOMIC DNA]</scope>
    <source>
        <strain evidence="3 4">CC-YTH430</strain>
    </source>
</reference>
<dbReference type="RefSeq" id="WP_136353036.1">
    <property type="nucleotide sequence ID" value="NZ_SSNY01000001.1"/>
</dbReference>
<dbReference type="InterPro" id="IPR023808">
    <property type="entry name" value="Nitrile_Hydratase_acc_put"/>
</dbReference>
<proteinExistence type="predicted"/>
<dbReference type="Gene3D" id="1.10.472.20">
    <property type="entry name" value="Nitrile hydratase, beta subunit"/>
    <property type="match status" value="1"/>
</dbReference>
<feature type="domain" description="Nitrile hydratase beta subunit-like N-terminal" evidence="2">
    <location>
        <begin position="16"/>
        <end position="105"/>
    </location>
</feature>